<reference evidence="2 3" key="1">
    <citation type="submission" date="2016-11" db="EMBL/GenBank/DDBJ databases">
        <authorList>
            <person name="Jaros S."/>
            <person name="Januszkiewicz K."/>
            <person name="Wedrychowicz H."/>
        </authorList>
    </citation>
    <scope>NUCLEOTIDE SEQUENCE [LARGE SCALE GENOMIC DNA]</scope>
    <source>
        <strain evidence="2 3">DSM 21758</strain>
    </source>
</reference>
<feature type="signal peptide" evidence="1">
    <location>
        <begin position="1"/>
        <end position="23"/>
    </location>
</feature>
<accession>A0A1M6GGL2</accession>
<evidence type="ECO:0000313" key="2">
    <source>
        <dbReference type="EMBL" id="SHJ09067.1"/>
    </source>
</evidence>
<dbReference type="OrthoDB" id="1911954at2"/>
<protein>
    <submittedName>
        <fullName evidence="2">Uncharacterized protein</fullName>
    </submittedName>
</protein>
<evidence type="ECO:0000313" key="3">
    <source>
        <dbReference type="Proteomes" id="UP000184310"/>
    </source>
</evidence>
<keyword evidence="1" id="KW-0732">Signal</keyword>
<dbReference type="RefSeq" id="WP_072985856.1">
    <property type="nucleotide sequence ID" value="NZ_FQZB01000006.1"/>
</dbReference>
<name>A0A1M6GGL2_9CLOT</name>
<keyword evidence="3" id="KW-1185">Reference proteome</keyword>
<sequence length="106" mass="11810">MKTKRFLIIFLICIFSFGNIAQALQVPLSNTFKQGIYPLPADHDGHYRKVKLITPDKPVSISIIDSNGSQILFMNISNATYTFQMGPIKKGEIVIITGEGEVSIEH</sequence>
<dbReference type="EMBL" id="FQZB01000006">
    <property type="protein sequence ID" value="SHJ09067.1"/>
    <property type="molecule type" value="Genomic_DNA"/>
</dbReference>
<feature type="chain" id="PRO_5012070551" evidence="1">
    <location>
        <begin position="24"/>
        <end position="106"/>
    </location>
</feature>
<dbReference type="Proteomes" id="UP000184310">
    <property type="component" value="Unassembled WGS sequence"/>
</dbReference>
<dbReference type="AlphaFoldDB" id="A0A1M6GGL2"/>
<proteinExistence type="predicted"/>
<evidence type="ECO:0000256" key="1">
    <source>
        <dbReference type="SAM" id="SignalP"/>
    </source>
</evidence>
<gene>
    <name evidence="2" type="ORF">SAMN02745163_01283</name>
</gene>
<organism evidence="2 3">
    <name type="scientific">Clostridium cavendishii DSM 21758</name>
    <dbReference type="NCBI Taxonomy" id="1121302"/>
    <lineage>
        <taxon>Bacteria</taxon>
        <taxon>Bacillati</taxon>
        <taxon>Bacillota</taxon>
        <taxon>Clostridia</taxon>
        <taxon>Eubacteriales</taxon>
        <taxon>Clostridiaceae</taxon>
        <taxon>Clostridium</taxon>
    </lineage>
</organism>